<dbReference type="GO" id="GO:0005829">
    <property type="term" value="C:cytosol"/>
    <property type="evidence" value="ECO:0007669"/>
    <property type="project" value="TreeGrafter"/>
</dbReference>
<organism evidence="14 17">
    <name type="scientific">Methanothrix harundinacea</name>
    <dbReference type="NCBI Taxonomy" id="301375"/>
    <lineage>
        <taxon>Archaea</taxon>
        <taxon>Methanobacteriati</taxon>
        <taxon>Methanobacteriota</taxon>
        <taxon>Stenosarchaea group</taxon>
        <taxon>Methanomicrobia</taxon>
        <taxon>Methanotrichales</taxon>
        <taxon>Methanotrichaceae</taxon>
        <taxon>Methanothrix</taxon>
    </lineage>
</organism>
<dbReference type="InterPro" id="IPR016143">
    <property type="entry name" value="Citrate_synth-like_sm_a-sub"/>
</dbReference>
<evidence type="ECO:0000256" key="8">
    <source>
        <dbReference type="ARBA" id="ARBA00022741"/>
    </source>
</evidence>
<evidence type="ECO:0000256" key="2">
    <source>
        <dbReference type="ARBA" id="ARBA00004496"/>
    </source>
</evidence>
<evidence type="ECO:0000256" key="10">
    <source>
        <dbReference type="ARBA" id="ARBA00022842"/>
    </source>
</evidence>
<dbReference type="EMBL" id="LGHB01000016">
    <property type="protein sequence ID" value="KUK96293.1"/>
    <property type="molecule type" value="Genomic_DNA"/>
</dbReference>
<dbReference type="Gene3D" id="3.40.50.720">
    <property type="entry name" value="NAD(P)-binding Rossmann-like Domain"/>
    <property type="match status" value="1"/>
</dbReference>
<dbReference type="EMBL" id="LGFT01000014">
    <property type="protein sequence ID" value="KUK44824.1"/>
    <property type="molecule type" value="Genomic_DNA"/>
</dbReference>
<dbReference type="GO" id="GO:0046872">
    <property type="term" value="F:metal ion binding"/>
    <property type="evidence" value="ECO:0007669"/>
    <property type="project" value="UniProtKB-KW"/>
</dbReference>
<dbReference type="GO" id="GO:0043758">
    <property type="term" value="F:acetate-CoA ligase (ADP-forming) activity"/>
    <property type="evidence" value="ECO:0007669"/>
    <property type="project" value="UniProtKB-EC"/>
</dbReference>
<reference evidence="16 17" key="2">
    <citation type="journal article" date="2015" name="MBio">
        <title>Genome-Resolved Metagenomic Analysis Reveals Roles for Candidate Phyla and Other Microbial Community Members in Biogeochemical Transformations in Oil Reservoirs.</title>
        <authorList>
            <person name="Hu P."/>
            <person name="Tom L."/>
            <person name="Singh A."/>
            <person name="Thomas B.C."/>
            <person name="Baker B.J."/>
            <person name="Piceno Y.M."/>
            <person name="Andersen G.L."/>
            <person name="Banfield J.F."/>
        </authorList>
    </citation>
    <scope>NUCLEOTIDE SEQUENCE [LARGE SCALE GENOMIC DNA]</scope>
    <source>
        <strain evidence="14">57_489</strain>
    </source>
</reference>
<protein>
    <submittedName>
        <fullName evidence="14">ATP-citrate lyase subunit A</fullName>
    </submittedName>
</protein>
<comment type="caution">
    <text evidence="14">The sequence shown here is derived from an EMBL/GenBank/DDBJ whole genome shotgun (WGS) entry which is preliminary data.</text>
</comment>
<name>A0A101FUT9_9EURY</name>
<dbReference type="PANTHER" id="PTHR23118:SF42">
    <property type="entry name" value="ATP-CITRATE SYNTHASE"/>
    <property type="match status" value="1"/>
</dbReference>
<dbReference type="Pfam" id="PF00285">
    <property type="entry name" value="Citrate_synt"/>
    <property type="match status" value="1"/>
</dbReference>
<keyword evidence="11" id="KW-0443">Lipid metabolism</keyword>
<keyword evidence="10" id="KW-0460">Magnesium</keyword>
<evidence type="ECO:0000256" key="5">
    <source>
        <dbReference type="ARBA" id="ARBA00022553"/>
    </source>
</evidence>
<dbReference type="Gene3D" id="1.10.580.10">
    <property type="entry name" value="Citrate Synthase, domain 1"/>
    <property type="match status" value="1"/>
</dbReference>
<keyword evidence="3" id="KW-0963">Cytoplasm</keyword>
<evidence type="ECO:0000256" key="4">
    <source>
        <dbReference type="ARBA" id="ARBA00022516"/>
    </source>
</evidence>
<dbReference type="SUPFAM" id="SSF51735">
    <property type="entry name" value="NAD(P)-binding Rossmann-fold domains"/>
    <property type="match status" value="1"/>
</dbReference>
<feature type="domain" description="ATP-citrate synthase/succinyl-CoA ligase C-terminal" evidence="12">
    <location>
        <begin position="175"/>
        <end position="300"/>
    </location>
</feature>
<dbReference type="GO" id="GO:0006085">
    <property type="term" value="P:acetyl-CoA biosynthetic process"/>
    <property type="evidence" value="ECO:0007669"/>
    <property type="project" value="TreeGrafter"/>
</dbReference>
<evidence type="ECO:0000313" key="16">
    <source>
        <dbReference type="Proteomes" id="UP000053961"/>
    </source>
</evidence>
<dbReference type="InterPro" id="IPR036291">
    <property type="entry name" value="NAD(P)-bd_dom_sf"/>
</dbReference>
<dbReference type="InterPro" id="IPR016102">
    <property type="entry name" value="Succinyl-CoA_synth-like"/>
</dbReference>
<dbReference type="AlphaFoldDB" id="A0A101FUT9"/>
<dbReference type="CDD" id="cd06100">
    <property type="entry name" value="CCL_ACL-C"/>
    <property type="match status" value="1"/>
</dbReference>
<dbReference type="InterPro" id="IPR003781">
    <property type="entry name" value="CoA-bd"/>
</dbReference>
<dbReference type="SUPFAM" id="SSF48256">
    <property type="entry name" value="Citrate synthase"/>
    <property type="match status" value="1"/>
</dbReference>
<accession>A0A101FUT9</accession>
<dbReference type="Gene3D" id="1.10.230.10">
    <property type="entry name" value="Cytochrome P450-Terp, domain 2"/>
    <property type="match status" value="1"/>
</dbReference>
<keyword evidence="9" id="KW-0067">ATP-binding</keyword>
<comment type="catalytic activity">
    <reaction evidence="1">
        <text>acetate + ATP + CoA = acetyl-CoA + ADP + phosphate</text>
        <dbReference type="Rhea" id="RHEA:15081"/>
        <dbReference type="ChEBI" id="CHEBI:30089"/>
        <dbReference type="ChEBI" id="CHEBI:30616"/>
        <dbReference type="ChEBI" id="CHEBI:43474"/>
        <dbReference type="ChEBI" id="CHEBI:57287"/>
        <dbReference type="ChEBI" id="CHEBI:57288"/>
        <dbReference type="ChEBI" id="CHEBI:456216"/>
        <dbReference type="EC" id="6.2.1.13"/>
    </reaction>
</comment>
<proteinExistence type="predicted"/>
<dbReference type="InterPro" id="IPR002020">
    <property type="entry name" value="Citrate_synthase"/>
</dbReference>
<feature type="domain" description="CoA-binding" evidence="13">
    <location>
        <begin position="10"/>
        <end position="115"/>
    </location>
</feature>
<evidence type="ECO:0000256" key="11">
    <source>
        <dbReference type="ARBA" id="ARBA00023098"/>
    </source>
</evidence>
<dbReference type="GO" id="GO:0003878">
    <property type="term" value="F:ATP citrate synthase activity"/>
    <property type="evidence" value="ECO:0007669"/>
    <property type="project" value="TreeGrafter"/>
</dbReference>
<dbReference type="PATRIC" id="fig|301375.6.peg.151"/>
<dbReference type="InterPro" id="IPR036969">
    <property type="entry name" value="Citrate_synthase_sf"/>
</dbReference>
<evidence type="ECO:0000256" key="3">
    <source>
        <dbReference type="ARBA" id="ARBA00022490"/>
    </source>
</evidence>
<dbReference type="InterPro" id="IPR005811">
    <property type="entry name" value="SUCC_ACL_C"/>
</dbReference>
<evidence type="ECO:0000259" key="12">
    <source>
        <dbReference type="Pfam" id="PF00549"/>
    </source>
</evidence>
<dbReference type="GO" id="GO:0005524">
    <property type="term" value="F:ATP binding"/>
    <property type="evidence" value="ECO:0007669"/>
    <property type="project" value="UniProtKB-KW"/>
</dbReference>
<dbReference type="InterPro" id="IPR016142">
    <property type="entry name" value="Citrate_synth-like_lrg_a-sub"/>
</dbReference>
<dbReference type="GO" id="GO:0006633">
    <property type="term" value="P:fatty acid biosynthetic process"/>
    <property type="evidence" value="ECO:0007669"/>
    <property type="project" value="TreeGrafter"/>
</dbReference>
<reference evidence="15" key="1">
    <citation type="journal article" date="2015" name="MBio">
        <title>Genome-resolved metagenomic analysis reveals roles for candidate phyla and other microbial community members in biogeochemical transformations in oil reservoirs.</title>
        <authorList>
            <person name="Hu P."/>
            <person name="Tom L."/>
            <person name="Singh A."/>
            <person name="Thomas B.C."/>
            <person name="Baker B.J."/>
            <person name="Piceno Y.M."/>
            <person name="Andersen G.L."/>
            <person name="Banfield J.F."/>
        </authorList>
    </citation>
    <scope>NUCLEOTIDE SEQUENCE [LARGE SCALE GENOMIC DNA]</scope>
    <source>
        <strain evidence="15">56_747</strain>
    </source>
</reference>
<evidence type="ECO:0000313" key="17">
    <source>
        <dbReference type="Proteomes" id="UP000057043"/>
    </source>
</evidence>
<evidence type="ECO:0000259" key="13">
    <source>
        <dbReference type="Pfam" id="PF02629"/>
    </source>
</evidence>
<evidence type="ECO:0000256" key="6">
    <source>
        <dbReference type="ARBA" id="ARBA00022679"/>
    </source>
</evidence>
<evidence type="ECO:0000313" key="15">
    <source>
        <dbReference type="EMBL" id="KUK96293.1"/>
    </source>
</evidence>
<dbReference type="GO" id="GO:0016829">
    <property type="term" value="F:lyase activity"/>
    <property type="evidence" value="ECO:0007669"/>
    <property type="project" value="UniProtKB-KW"/>
</dbReference>
<keyword evidence="6" id="KW-0808">Transferase</keyword>
<dbReference type="Proteomes" id="UP000053961">
    <property type="component" value="Unassembled WGS sequence"/>
</dbReference>
<dbReference type="Pfam" id="PF00549">
    <property type="entry name" value="Ligase_CoA"/>
    <property type="match status" value="1"/>
</dbReference>
<dbReference type="PANTHER" id="PTHR23118">
    <property type="entry name" value="ATP-CITRATE SYNTHASE"/>
    <property type="match status" value="1"/>
</dbReference>
<dbReference type="Pfam" id="PF02629">
    <property type="entry name" value="CoA_binding"/>
    <property type="match status" value="1"/>
</dbReference>
<gene>
    <name evidence="14" type="ORF">XD72_0784</name>
    <name evidence="15" type="ORF">XE07_1230</name>
</gene>
<keyword evidence="14" id="KW-0456">Lyase</keyword>
<dbReference type="Gene3D" id="3.40.50.261">
    <property type="entry name" value="Succinyl-CoA synthetase domains"/>
    <property type="match status" value="1"/>
</dbReference>
<dbReference type="Proteomes" id="UP000057043">
    <property type="component" value="Unassembled WGS sequence"/>
</dbReference>
<evidence type="ECO:0000313" key="14">
    <source>
        <dbReference type="EMBL" id="KUK44824.1"/>
    </source>
</evidence>
<comment type="subcellular location">
    <subcellularLocation>
        <location evidence="2">Cytoplasm</location>
    </subcellularLocation>
</comment>
<keyword evidence="8" id="KW-0547">Nucleotide-binding</keyword>
<evidence type="ECO:0000256" key="7">
    <source>
        <dbReference type="ARBA" id="ARBA00022723"/>
    </source>
</evidence>
<keyword evidence="5" id="KW-0597">Phosphoprotein</keyword>
<keyword evidence="4" id="KW-0444">Lipid biosynthesis</keyword>
<keyword evidence="7" id="KW-0479">Metal-binding</keyword>
<dbReference type="FunFam" id="3.40.50.261:FF:000003">
    <property type="entry name" value="ATP-citrate synthase subunit"/>
    <property type="match status" value="1"/>
</dbReference>
<dbReference type="PRINTS" id="PR01798">
    <property type="entry name" value="SCOASYNTHASE"/>
</dbReference>
<evidence type="ECO:0000256" key="9">
    <source>
        <dbReference type="ARBA" id="ARBA00022840"/>
    </source>
</evidence>
<sequence>MTMKSYQLFDRNTRAFVYGYQTNAIQRMLDFDYLCKRSVPSVAAIINPNRAGIHKVFWGTEEILLPMYTTIPEAAADHPSVEIVVNFASFRSAFDTTMEALAHPSIKTVAIIAEGVPERMSRIMAATARKMKKTIIGPATVGGLAAGAFRIGNTAGTIENIIESKLYRPGCVGFVSKSGGMLNEAFNIIARNSSGVVEGIAIGGDRYPGSNLMDHILRFEANPEVAIIACLGEVGGTDEYMIVEALKEGRITKPLVIWVTGTCSKVLPGSVQFGHAGAKAQTDLETADAKNRALKEAGAVVPDSFDSYGDKIREVYEGLKAEGKVEVAVEPKIPKIPMDYAKASSEGIVRKATNLICTISDDRGEEVLYAGKPLSRVMDDRMGIGGVIGLLWFKKEIPPWAAEFIELVLQIVADHGPAVSAAHNAIVASCAGKDLISALSSGLLTIGPRFGGAIDDAAREFKRARDSGLSPEQFVKEMKSAGINIPGIGHRIKSVKNPDKRVELLIGYARENFARTDLLDYALSVQEITTAKKGNLILNVDGCIGILFLDLMSSCDVFDERDIDDVIKYGYLNGLFALGRSIGIIGHILDQKRLESRLYRHPQDDIAYMLPNFE</sequence>
<evidence type="ECO:0000256" key="1">
    <source>
        <dbReference type="ARBA" id="ARBA00001619"/>
    </source>
</evidence>